<evidence type="ECO:0000256" key="4">
    <source>
        <dbReference type="ARBA" id="ARBA00022840"/>
    </source>
</evidence>
<accession>A0A4R9JN61</accession>
<reference evidence="8" key="1">
    <citation type="journal article" date="2019" name="PLoS Negl. Trop. Dis.">
        <title>Revisiting the worldwide diversity of Leptospira species in the environment.</title>
        <authorList>
            <person name="Vincent A.T."/>
            <person name="Schiettekatte O."/>
            <person name="Bourhy P."/>
            <person name="Veyrier F.J."/>
            <person name="Picardeau M."/>
        </authorList>
    </citation>
    <scope>NUCLEOTIDE SEQUENCE [LARGE SCALE GENOMIC DNA]</scope>
    <source>
        <strain evidence="8">201702454</strain>
    </source>
</reference>
<gene>
    <name evidence="8" type="ORF">EHQ59_14260</name>
</gene>
<feature type="domain" description="CBS" evidence="7">
    <location>
        <begin position="65"/>
        <end position="121"/>
    </location>
</feature>
<dbReference type="InterPro" id="IPR013750">
    <property type="entry name" value="GHMP_kinase_C_dom"/>
</dbReference>
<dbReference type="PANTHER" id="PTHR32463">
    <property type="entry name" value="L-FUCOSE KINASE"/>
    <property type="match status" value="1"/>
</dbReference>
<dbReference type="InterPro" id="IPR052203">
    <property type="entry name" value="GHMP_Kinase-Related"/>
</dbReference>
<sequence>MSFDLFIVSSSNSVEETLSKIELNHLGFALVKDKENQIIGLVTDGDIRRILLKGKNLNTSIFECMNSEFTWASSQTPREQLLKMLDSRIRFIPVLDEKRSLVGIVTKDELPHLEERKIYARARSPVRISFGGGGSDLTHFFSNEKGAVINSTVSLYTHATLRIREDYRIILNSGDLKDKIEFSDFDELTKTVSKFKLFQAVIKVARPNFGFELYVHSDYPMNSGLGGSAVVASAILGCFNQFRKDKWDNHEIAELAFQAERLDMGIAGGWQDQYATVFGGFNFMEFAMDQNIVHPLRLSKDTLIELEESLILCDTATTHDSGNIHDDQRETMKQSDIKQRVQSNVELTYEMRNHLLRGRLLEFGKCLHKAWEIKRGLSSKISNQFLDKIYENAIVHGAIGGKLLGAGGGGFFLFYVPPFQKHKILEWMESAGLNYRPFRFDSEGLHAWTVREELDNEEMTVI</sequence>
<dbReference type="AlphaFoldDB" id="A0A4R9JN61"/>
<dbReference type="Pfam" id="PF08544">
    <property type="entry name" value="GHMP_kinases_C"/>
    <property type="match status" value="1"/>
</dbReference>
<dbReference type="InterPro" id="IPR000644">
    <property type="entry name" value="CBS_dom"/>
</dbReference>
<keyword evidence="4" id="KW-0067">ATP-binding</keyword>
<dbReference type="PANTHER" id="PTHR32463:SF0">
    <property type="entry name" value="L-FUCOSE KINASE"/>
    <property type="match status" value="1"/>
</dbReference>
<protein>
    <submittedName>
        <fullName evidence="8">CBS domain-containing protein</fullName>
    </submittedName>
</protein>
<evidence type="ECO:0000256" key="2">
    <source>
        <dbReference type="ARBA" id="ARBA00022741"/>
    </source>
</evidence>
<evidence type="ECO:0000313" key="9">
    <source>
        <dbReference type="Proteomes" id="UP000297609"/>
    </source>
</evidence>
<evidence type="ECO:0000256" key="5">
    <source>
        <dbReference type="ARBA" id="ARBA00038121"/>
    </source>
</evidence>
<keyword evidence="3" id="KW-0418">Kinase</keyword>
<evidence type="ECO:0000256" key="6">
    <source>
        <dbReference type="PROSITE-ProRule" id="PRU00703"/>
    </source>
</evidence>
<organism evidence="8 9">
    <name type="scientific">Leptospira kemamanensis</name>
    <dbReference type="NCBI Taxonomy" id="2484942"/>
    <lineage>
        <taxon>Bacteria</taxon>
        <taxon>Pseudomonadati</taxon>
        <taxon>Spirochaetota</taxon>
        <taxon>Spirochaetia</taxon>
        <taxon>Leptospirales</taxon>
        <taxon>Leptospiraceae</taxon>
        <taxon>Leptospira</taxon>
    </lineage>
</organism>
<evidence type="ECO:0000259" key="7">
    <source>
        <dbReference type="PROSITE" id="PS51371"/>
    </source>
</evidence>
<dbReference type="EMBL" id="RQGG01000041">
    <property type="protein sequence ID" value="TGL49702.1"/>
    <property type="molecule type" value="Genomic_DNA"/>
</dbReference>
<dbReference type="Proteomes" id="UP000297609">
    <property type="component" value="Unassembled WGS sequence"/>
</dbReference>
<comment type="similarity">
    <text evidence="5">Belongs to the GHMP kinase family.</text>
</comment>
<evidence type="ECO:0000256" key="1">
    <source>
        <dbReference type="ARBA" id="ARBA00022679"/>
    </source>
</evidence>
<dbReference type="SUPFAM" id="SSF54631">
    <property type="entry name" value="CBS-domain pair"/>
    <property type="match status" value="1"/>
</dbReference>
<dbReference type="InterPro" id="IPR001174">
    <property type="entry name" value="HddA/FKP"/>
</dbReference>
<dbReference type="SUPFAM" id="SSF54211">
    <property type="entry name" value="Ribosomal protein S5 domain 2-like"/>
    <property type="match status" value="1"/>
</dbReference>
<dbReference type="Gene3D" id="3.30.230.120">
    <property type="match status" value="1"/>
</dbReference>
<dbReference type="GO" id="GO:0042352">
    <property type="term" value="P:GDP-L-fucose salvage"/>
    <property type="evidence" value="ECO:0007669"/>
    <property type="project" value="TreeGrafter"/>
</dbReference>
<dbReference type="PROSITE" id="PS51371">
    <property type="entry name" value="CBS"/>
    <property type="match status" value="2"/>
</dbReference>
<proteinExistence type="inferred from homology"/>
<dbReference type="RefSeq" id="WP_135620317.1">
    <property type="nucleotide sequence ID" value="NZ_RQGG01000041.1"/>
</dbReference>
<keyword evidence="6" id="KW-0129">CBS domain</keyword>
<dbReference type="OrthoDB" id="9812992at2"/>
<dbReference type="InterPro" id="IPR020568">
    <property type="entry name" value="Ribosomal_Su5_D2-typ_SF"/>
</dbReference>
<dbReference type="GO" id="GO:0005524">
    <property type="term" value="F:ATP binding"/>
    <property type="evidence" value="ECO:0007669"/>
    <property type="project" value="UniProtKB-KW"/>
</dbReference>
<dbReference type="Gene3D" id="3.10.580.10">
    <property type="entry name" value="CBS-domain"/>
    <property type="match status" value="1"/>
</dbReference>
<keyword evidence="2" id="KW-0547">Nucleotide-binding</keyword>
<comment type="caution">
    <text evidence="8">The sequence shown here is derived from an EMBL/GenBank/DDBJ whole genome shotgun (WGS) entry which is preliminary data.</text>
</comment>
<dbReference type="InterPro" id="IPR036554">
    <property type="entry name" value="GHMP_kinase_C_sf"/>
</dbReference>
<dbReference type="SMART" id="SM00116">
    <property type="entry name" value="CBS"/>
    <property type="match status" value="2"/>
</dbReference>
<name>A0A4R9JN61_9LEPT</name>
<evidence type="ECO:0000256" key="3">
    <source>
        <dbReference type="ARBA" id="ARBA00022777"/>
    </source>
</evidence>
<evidence type="ECO:0000313" key="8">
    <source>
        <dbReference type="EMBL" id="TGL49702.1"/>
    </source>
</evidence>
<dbReference type="InterPro" id="IPR046342">
    <property type="entry name" value="CBS_dom_sf"/>
</dbReference>
<dbReference type="Pfam" id="PF00571">
    <property type="entry name" value="CBS"/>
    <property type="match status" value="2"/>
</dbReference>
<dbReference type="GO" id="GO:0050201">
    <property type="term" value="F:fucokinase activity"/>
    <property type="evidence" value="ECO:0007669"/>
    <property type="project" value="TreeGrafter"/>
</dbReference>
<dbReference type="SUPFAM" id="SSF55060">
    <property type="entry name" value="GHMP Kinase, C-terminal domain"/>
    <property type="match status" value="1"/>
</dbReference>
<dbReference type="PRINTS" id="PR00960">
    <property type="entry name" value="LMBPPROTEIN"/>
</dbReference>
<dbReference type="Pfam" id="PF00288">
    <property type="entry name" value="GHMP_kinases_N"/>
    <property type="match status" value="1"/>
</dbReference>
<keyword evidence="1" id="KW-0808">Transferase</keyword>
<keyword evidence="9" id="KW-1185">Reference proteome</keyword>
<dbReference type="InterPro" id="IPR006204">
    <property type="entry name" value="GHMP_kinase_N_dom"/>
</dbReference>
<feature type="domain" description="CBS" evidence="7">
    <location>
        <begin position="1"/>
        <end position="57"/>
    </location>
</feature>